<accession>T0QYW6</accession>
<evidence type="ECO:0000256" key="7">
    <source>
        <dbReference type="SAM" id="MobiDB-lite"/>
    </source>
</evidence>
<feature type="domain" description="CAP-Gly" evidence="8">
    <location>
        <begin position="304"/>
        <end position="354"/>
    </location>
</feature>
<evidence type="ECO:0000256" key="5">
    <source>
        <dbReference type="ARBA" id="ARBA00023054"/>
    </source>
</evidence>
<dbReference type="PROSITE" id="PS50245">
    <property type="entry name" value="CAP_GLY_2"/>
    <property type="match status" value="1"/>
</dbReference>
<dbReference type="Proteomes" id="UP000030762">
    <property type="component" value="Unassembled WGS sequence"/>
</dbReference>
<dbReference type="PANTHER" id="PTHR18916:SF6">
    <property type="entry name" value="DYNACTIN SUBUNIT 1"/>
    <property type="match status" value="1"/>
</dbReference>
<dbReference type="GO" id="GO:0030286">
    <property type="term" value="C:dynein complex"/>
    <property type="evidence" value="ECO:0007669"/>
    <property type="project" value="UniProtKB-KW"/>
</dbReference>
<keyword evidence="6" id="KW-0206">Cytoskeleton</keyword>
<organism evidence="9 10">
    <name type="scientific">Saprolegnia diclina (strain VS20)</name>
    <dbReference type="NCBI Taxonomy" id="1156394"/>
    <lineage>
        <taxon>Eukaryota</taxon>
        <taxon>Sar</taxon>
        <taxon>Stramenopiles</taxon>
        <taxon>Oomycota</taxon>
        <taxon>Saprolegniomycetes</taxon>
        <taxon>Saprolegniales</taxon>
        <taxon>Saprolegniaceae</taxon>
        <taxon>Saprolegnia</taxon>
    </lineage>
</organism>
<dbReference type="AlphaFoldDB" id="T0QYW6"/>
<keyword evidence="10" id="KW-1185">Reference proteome</keyword>
<comment type="subcellular location">
    <subcellularLocation>
        <location evidence="1">Cytoplasm</location>
        <location evidence="1">Cytoskeleton</location>
        <location evidence="1">Spindle</location>
    </subcellularLocation>
</comment>
<feature type="compositionally biased region" description="Basic and acidic residues" evidence="7">
    <location>
        <begin position="74"/>
        <end position="83"/>
    </location>
</feature>
<dbReference type="InterPro" id="IPR000938">
    <property type="entry name" value="CAP-Gly_domain"/>
</dbReference>
<proteinExistence type="predicted"/>
<sequence>MTSVSAGESILALYAAQFLKAPPKTTMPQAFDTSGEDDNQAAVGRGDDPRLPTEGAIEDELSEPDDVRPAAPEPIHEASKSDSMDESSTLPSSTNRVEPQEIPPLLQSLLQSLADQKAQLATLLRFTGSLSCAPASMDGPLTPESIRDAAENVVGIQSGHHRLSLARTAVLLANLSLQAEVAVAHLVSTIGGHTPLKQNHSEMRRAPVAKAPAPSPVHRRTLQPSLSATLEQIGGSFREFLYAPQVEESLCSPRPLLAPPPAELAPKAKAFAVASKRCKSVPRRLLGRSVILFNGMAGVVRFAGSTEFANGTMYGIELHEPHGKHSGTVHGTTYFTCAKNVHAAHALPYGVFVRETQIKTWL</sequence>
<dbReference type="Pfam" id="PF01302">
    <property type="entry name" value="CAP_GLY"/>
    <property type="match status" value="1"/>
</dbReference>
<dbReference type="GO" id="GO:0005819">
    <property type="term" value="C:spindle"/>
    <property type="evidence" value="ECO:0007669"/>
    <property type="project" value="UniProtKB-SubCell"/>
</dbReference>
<dbReference type="OMA" id="CAPASMD"/>
<evidence type="ECO:0000256" key="3">
    <source>
        <dbReference type="ARBA" id="ARBA00022701"/>
    </source>
</evidence>
<dbReference type="STRING" id="1156394.T0QYW6"/>
<dbReference type="PANTHER" id="PTHR18916">
    <property type="entry name" value="DYNACTIN 1-RELATED MICROTUBULE-BINDING"/>
    <property type="match status" value="1"/>
</dbReference>
<gene>
    <name evidence="9" type="ORF">SDRG_02543</name>
</gene>
<dbReference type="eggNOG" id="KOG0971">
    <property type="taxonomic scope" value="Eukaryota"/>
</dbReference>
<dbReference type="InParanoid" id="T0QYW6"/>
<dbReference type="PROSITE" id="PS00845">
    <property type="entry name" value="CAP_GLY_1"/>
    <property type="match status" value="1"/>
</dbReference>
<dbReference type="RefSeq" id="XP_008606360.1">
    <property type="nucleotide sequence ID" value="XM_008608138.1"/>
</dbReference>
<feature type="compositionally biased region" description="Polar residues" evidence="7">
    <location>
        <begin position="86"/>
        <end position="97"/>
    </location>
</feature>
<keyword evidence="3" id="KW-0493">Microtubule</keyword>
<dbReference type="Gene3D" id="2.30.30.190">
    <property type="entry name" value="CAP Gly-rich-like domain"/>
    <property type="match status" value="1"/>
</dbReference>
<dbReference type="InterPro" id="IPR036859">
    <property type="entry name" value="CAP-Gly_dom_sf"/>
</dbReference>
<dbReference type="VEuPathDB" id="FungiDB:SDRG_02543"/>
<keyword evidence="5" id="KW-0175">Coiled coil</keyword>
<name>T0QYW6_SAPDV</name>
<keyword evidence="4" id="KW-0243">Dynein</keyword>
<evidence type="ECO:0000256" key="2">
    <source>
        <dbReference type="ARBA" id="ARBA00022490"/>
    </source>
</evidence>
<keyword evidence="2" id="KW-0963">Cytoplasm</keyword>
<dbReference type="EMBL" id="JH767137">
    <property type="protein sequence ID" value="EQC39886.1"/>
    <property type="molecule type" value="Genomic_DNA"/>
</dbReference>
<dbReference type="GO" id="GO:0005874">
    <property type="term" value="C:microtubule"/>
    <property type="evidence" value="ECO:0007669"/>
    <property type="project" value="UniProtKB-KW"/>
</dbReference>
<evidence type="ECO:0000313" key="9">
    <source>
        <dbReference type="EMBL" id="EQC39886.1"/>
    </source>
</evidence>
<dbReference type="SMART" id="SM01052">
    <property type="entry name" value="CAP_GLY"/>
    <property type="match status" value="1"/>
</dbReference>
<dbReference type="OrthoDB" id="2130750at2759"/>
<evidence type="ECO:0000256" key="4">
    <source>
        <dbReference type="ARBA" id="ARBA00023017"/>
    </source>
</evidence>
<evidence type="ECO:0000313" key="10">
    <source>
        <dbReference type="Proteomes" id="UP000030762"/>
    </source>
</evidence>
<protein>
    <recommendedName>
        <fullName evidence="8">CAP-Gly domain-containing protein</fullName>
    </recommendedName>
</protein>
<evidence type="ECO:0000256" key="6">
    <source>
        <dbReference type="ARBA" id="ARBA00023212"/>
    </source>
</evidence>
<feature type="region of interest" description="Disordered" evidence="7">
    <location>
        <begin position="18"/>
        <end position="99"/>
    </location>
</feature>
<dbReference type="SUPFAM" id="SSF74924">
    <property type="entry name" value="Cap-Gly domain"/>
    <property type="match status" value="1"/>
</dbReference>
<evidence type="ECO:0000259" key="8">
    <source>
        <dbReference type="PROSITE" id="PS50245"/>
    </source>
</evidence>
<evidence type="ECO:0000256" key="1">
    <source>
        <dbReference type="ARBA" id="ARBA00004186"/>
    </source>
</evidence>
<reference evidence="9 10" key="1">
    <citation type="submission" date="2012-04" db="EMBL/GenBank/DDBJ databases">
        <title>The Genome Sequence of Saprolegnia declina VS20.</title>
        <authorList>
            <consortium name="The Broad Institute Genome Sequencing Platform"/>
            <person name="Russ C."/>
            <person name="Nusbaum C."/>
            <person name="Tyler B."/>
            <person name="van West P."/>
            <person name="Dieguez-Uribeondo J."/>
            <person name="de Bruijn I."/>
            <person name="Tripathy S."/>
            <person name="Jiang R."/>
            <person name="Young S.K."/>
            <person name="Zeng Q."/>
            <person name="Gargeya S."/>
            <person name="Fitzgerald M."/>
            <person name="Haas B."/>
            <person name="Abouelleil A."/>
            <person name="Alvarado L."/>
            <person name="Arachchi H.M."/>
            <person name="Berlin A."/>
            <person name="Chapman S.B."/>
            <person name="Goldberg J."/>
            <person name="Griggs A."/>
            <person name="Gujja S."/>
            <person name="Hansen M."/>
            <person name="Howarth C."/>
            <person name="Imamovic A."/>
            <person name="Larimer J."/>
            <person name="McCowen C."/>
            <person name="Montmayeur A."/>
            <person name="Murphy C."/>
            <person name="Neiman D."/>
            <person name="Pearson M."/>
            <person name="Priest M."/>
            <person name="Roberts A."/>
            <person name="Saif S."/>
            <person name="Shea T."/>
            <person name="Sisk P."/>
            <person name="Sykes S."/>
            <person name="Wortman J."/>
            <person name="Nusbaum C."/>
            <person name="Birren B."/>
        </authorList>
    </citation>
    <scope>NUCLEOTIDE SEQUENCE [LARGE SCALE GENOMIC DNA]</scope>
    <source>
        <strain evidence="9 10">VS20</strain>
    </source>
</reference>
<dbReference type="GeneID" id="19943270"/>